<gene>
    <name evidence="1" type="ORF">PGLA2088_LOCUS23676</name>
</gene>
<reference evidence="1" key="1">
    <citation type="submission" date="2021-02" db="EMBL/GenBank/DDBJ databases">
        <authorList>
            <person name="Dougan E. K."/>
            <person name="Rhodes N."/>
            <person name="Thang M."/>
            <person name="Chan C."/>
        </authorList>
    </citation>
    <scope>NUCLEOTIDE SEQUENCE</scope>
</reference>
<dbReference type="GO" id="GO:0005737">
    <property type="term" value="C:cytoplasm"/>
    <property type="evidence" value="ECO:0007669"/>
    <property type="project" value="TreeGrafter"/>
</dbReference>
<dbReference type="Proteomes" id="UP000626109">
    <property type="component" value="Unassembled WGS sequence"/>
</dbReference>
<protein>
    <recommendedName>
        <fullName evidence="3">Methyltransferase domain-containing protein</fullName>
    </recommendedName>
</protein>
<dbReference type="InterPro" id="IPR029063">
    <property type="entry name" value="SAM-dependent_MTases_sf"/>
</dbReference>
<dbReference type="PANTHER" id="PTHR13369:SF0">
    <property type="entry name" value="GLUTATHIONE S-TRANSFERASE C-TERMINAL DOMAIN-CONTAINING PROTEIN"/>
    <property type="match status" value="1"/>
</dbReference>
<evidence type="ECO:0008006" key="3">
    <source>
        <dbReference type="Google" id="ProtNLM"/>
    </source>
</evidence>
<evidence type="ECO:0000313" key="1">
    <source>
        <dbReference type="EMBL" id="CAE8683879.1"/>
    </source>
</evidence>
<dbReference type="EMBL" id="CAJNNW010026239">
    <property type="protein sequence ID" value="CAE8683879.1"/>
    <property type="molecule type" value="Genomic_DNA"/>
</dbReference>
<proteinExistence type="predicted"/>
<name>A0A813JRE7_POLGL</name>
<dbReference type="CDD" id="cd02440">
    <property type="entry name" value="AdoMet_MTases"/>
    <property type="match status" value="1"/>
</dbReference>
<comment type="caution">
    <text evidence="1">The sequence shown here is derived from an EMBL/GenBank/DDBJ whole genome shotgun (WGS) entry which is preliminary data.</text>
</comment>
<dbReference type="AlphaFoldDB" id="A0A813JRE7"/>
<dbReference type="PANTHER" id="PTHR13369">
    <property type="match status" value="1"/>
</dbReference>
<sequence length="609" mass="66257">MLDRVIYSAAQVHGLSLMQKHEFGAAAAALKAVLALPCIPTSSVLSLEPGLCNQCHAEDGATIPFPETSTVLGPCPIFSRWLPSGEGSEETVVLETRLLLAIALQRGDDPREGFLALRQLASQPSRLAPRSALHHEVFVRLAKLSLCLGKVDDLKIGLAACKQVLVPLVECDPWDAAQLYDLEAALHVASCQCADGARCACDSLEQARASTEAAISLCSKDIENKTGRKQQVSRELSLRQLHLRLGLVDVLAEEAAAVEVEERRERKQRHKSRRQDRAARCLDDLLTKLAPQIPAHRHVLVGLCAPLDSGLHELRLDWDQVPAVLQPSSNEVGGLAHDPRRVERKRWQLESLFVAFSYVLARHRVGRGTGVDAAKGIAVQDLGSQLDQKRLDIVDFGAGSGNSVLAIAALCPGFHFTLVEAHGIPVAISKRRVADAGLQNVTVWHGDAANYPESFDVGLATHLCGEGTDLAQAKCIEHRAAFVLTPCCLGNIKHVIRGDFRNQGVPENIRSKPLDCDSQLQYPRSAWLRQEMGISEYLDLVRLCDCNSIGADCNPGAYENAAVTSKELLDADRLALAVEAGYETHCGKLWPEDASRKNDVLVGWPLDAR</sequence>
<evidence type="ECO:0000313" key="2">
    <source>
        <dbReference type="Proteomes" id="UP000626109"/>
    </source>
</evidence>
<dbReference type="Gene3D" id="3.40.50.150">
    <property type="entry name" value="Vaccinia Virus protein VP39"/>
    <property type="match status" value="1"/>
</dbReference>
<accession>A0A813JRE7</accession>
<dbReference type="SUPFAM" id="SSF53335">
    <property type="entry name" value="S-adenosyl-L-methionine-dependent methyltransferases"/>
    <property type="match status" value="1"/>
</dbReference>
<organism evidence="1 2">
    <name type="scientific">Polarella glacialis</name>
    <name type="common">Dinoflagellate</name>
    <dbReference type="NCBI Taxonomy" id="89957"/>
    <lineage>
        <taxon>Eukaryota</taxon>
        <taxon>Sar</taxon>
        <taxon>Alveolata</taxon>
        <taxon>Dinophyceae</taxon>
        <taxon>Suessiales</taxon>
        <taxon>Suessiaceae</taxon>
        <taxon>Polarella</taxon>
    </lineage>
</organism>